<dbReference type="GO" id="GO:0051213">
    <property type="term" value="F:dioxygenase activity"/>
    <property type="evidence" value="ECO:0007669"/>
    <property type="project" value="UniProtKB-KW"/>
</dbReference>
<proteinExistence type="predicted"/>
<evidence type="ECO:0000256" key="1">
    <source>
        <dbReference type="ARBA" id="ARBA00001961"/>
    </source>
</evidence>
<dbReference type="GO" id="GO:0016705">
    <property type="term" value="F:oxidoreductase activity, acting on paired donors, with incorporation or reduction of molecular oxygen"/>
    <property type="evidence" value="ECO:0007669"/>
    <property type="project" value="InterPro"/>
</dbReference>
<organism evidence="6 7">
    <name type="scientific">Epichloe festucae (strain Fl1)</name>
    <dbReference type="NCBI Taxonomy" id="877507"/>
    <lineage>
        <taxon>Eukaryota</taxon>
        <taxon>Fungi</taxon>
        <taxon>Dikarya</taxon>
        <taxon>Ascomycota</taxon>
        <taxon>Pezizomycotina</taxon>
        <taxon>Sordariomycetes</taxon>
        <taxon>Hypocreomycetidae</taxon>
        <taxon>Hypocreales</taxon>
        <taxon>Clavicipitaceae</taxon>
        <taxon>Epichloe</taxon>
    </lineage>
</organism>
<protein>
    <recommendedName>
        <fullName evidence="5">Prolyl 4-hydroxylase alpha subunit domain-containing protein</fullName>
    </recommendedName>
</protein>
<dbReference type="EMBL" id="CP031386">
    <property type="protein sequence ID" value="QPG98720.1"/>
    <property type="molecule type" value="Genomic_DNA"/>
</dbReference>
<dbReference type="GO" id="GO:0005506">
    <property type="term" value="F:iron ion binding"/>
    <property type="evidence" value="ECO:0007669"/>
    <property type="project" value="InterPro"/>
</dbReference>
<keyword evidence="2" id="KW-0223">Dioxygenase</keyword>
<dbReference type="PANTHER" id="PTHR35896:SF3">
    <property type="entry name" value="MAJOR FACILITATOR SUPERFAMILY TRANSPORTER"/>
    <property type="match status" value="1"/>
</dbReference>
<evidence type="ECO:0000313" key="7">
    <source>
        <dbReference type="Proteomes" id="UP000594364"/>
    </source>
</evidence>
<evidence type="ECO:0000313" key="6">
    <source>
        <dbReference type="EMBL" id="QPG98720.1"/>
    </source>
</evidence>
<sequence>MYGRTTTAFLLMPLSMLLLGALRIGDYLSGVDLTRMWNSTATSSRRINPDSYSCTHEYTVEILSIDPMVMYMNNFISEAEVNHLLEFSRDRYEASVILDEKGNLVLDTNTTAVAVTVPRDDLVSECLSQRLKSFLGNVQHIDTEPIRIVKYGGGDDLHIHVDWSPFPRNKTWNPDMPSRPNNRLGSMFAYLEDDCTGGETYFPRIKGVSATADGRKFSRTESGKGLIHPTSPIPQRPALDGVSSNWELHRLLSGQLKMDASYQNLTSSPEEKDSGGRKRFKSSRLRHALTAYVQFPLLLLKDILLLSLAILGLISLWHSSVVSPPTTGLLDSTVATNSRPSCDCGASVAEAVSLGCKYDSLAAAWLPEHCRDEELTAKFEKAGDGSNGEWTYWRDVNRTQILPLEELRTLGDDPSFTFYTTAAWHHVHCLFYWRKQFRARYTGVTVEPRFDDERHIIHCTAVVLDRTDDERGSASSIVFNSDFI</sequence>
<feature type="chain" id="PRO_5034183543" description="Prolyl 4-hydroxylase alpha subunit domain-containing protein" evidence="4">
    <location>
        <begin position="22"/>
        <end position="484"/>
    </location>
</feature>
<keyword evidence="3" id="KW-0560">Oxidoreductase</keyword>
<keyword evidence="4" id="KW-0732">Signal</keyword>
<evidence type="ECO:0000256" key="2">
    <source>
        <dbReference type="ARBA" id="ARBA00022964"/>
    </source>
</evidence>
<evidence type="ECO:0000256" key="3">
    <source>
        <dbReference type="ARBA" id="ARBA00023002"/>
    </source>
</evidence>
<accession>A0A7S9PUY3</accession>
<dbReference type="OrthoDB" id="3501153at2759"/>
<dbReference type="Proteomes" id="UP000594364">
    <property type="component" value="Chromosome 2"/>
</dbReference>
<feature type="signal peptide" evidence="4">
    <location>
        <begin position="1"/>
        <end position="21"/>
    </location>
</feature>
<evidence type="ECO:0000256" key="4">
    <source>
        <dbReference type="SAM" id="SignalP"/>
    </source>
</evidence>
<dbReference type="AlphaFoldDB" id="A0A7S9PUY3"/>
<dbReference type="GO" id="GO:0031418">
    <property type="term" value="F:L-ascorbic acid binding"/>
    <property type="evidence" value="ECO:0007669"/>
    <property type="project" value="InterPro"/>
</dbReference>
<dbReference type="InterPro" id="IPR053008">
    <property type="entry name" value="Phomopsin_biosynth_assoc"/>
</dbReference>
<dbReference type="Gene3D" id="2.60.120.620">
    <property type="entry name" value="q2cbj1_9rhob like domain"/>
    <property type="match status" value="1"/>
</dbReference>
<name>A0A7S9PUY3_EPIFF</name>
<reference evidence="6 7" key="1">
    <citation type="journal article" date="2018" name="PLoS Genet.">
        <title>Repeat elements organise 3D genome structure and mediate transcription in the filamentous fungus Epichloe festucae.</title>
        <authorList>
            <person name="Winter D.J."/>
            <person name="Ganley A.R.D."/>
            <person name="Young C.A."/>
            <person name="Liachko I."/>
            <person name="Schardl C.L."/>
            <person name="Dupont P.Y."/>
            <person name="Berry D."/>
            <person name="Ram A."/>
            <person name="Scott B."/>
            <person name="Cox M.P."/>
        </authorList>
    </citation>
    <scope>NUCLEOTIDE SEQUENCE [LARGE SCALE GENOMIC DNA]</scope>
    <source>
        <strain evidence="6 7">Fl1</strain>
    </source>
</reference>
<dbReference type="InterPro" id="IPR006620">
    <property type="entry name" value="Pro_4_hyd_alph"/>
</dbReference>
<dbReference type="SMART" id="SM00702">
    <property type="entry name" value="P4Hc"/>
    <property type="match status" value="1"/>
</dbReference>
<keyword evidence="7" id="KW-1185">Reference proteome</keyword>
<dbReference type="PANTHER" id="PTHR35896">
    <property type="entry name" value="IG-LIKE DOMAIN-CONTAINING PROTEIN"/>
    <property type="match status" value="1"/>
</dbReference>
<feature type="domain" description="Prolyl 4-hydroxylase alpha subunit" evidence="5">
    <location>
        <begin position="67"/>
        <end position="249"/>
    </location>
</feature>
<comment type="cofactor">
    <cofactor evidence="1">
        <name>L-ascorbate</name>
        <dbReference type="ChEBI" id="CHEBI:38290"/>
    </cofactor>
</comment>
<gene>
    <name evidence="6" type="ORF">C2857_007898</name>
</gene>
<evidence type="ECO:0000259" key="5">
    <source>
        <dbReference type="SMART" id="SM00702"/>
    </source>
</evidence>